<evidence type="ECO:0000259" key="1">
    <source>
        <dbReference type="Pfam" id="PF05065"/>
    </source>
</evidence>
<proteinExistence type="predicted"/>
<dbReference type="Gene3D" id="3.30.2320.10">
    <property type="entry name" value="hypothetical protein PF0899 domain"/>
    <property type="match status" value="1"/>
</dbReference>
<organism evidence="2">
    <name type="scientific">uncultured Caudovirales phage</name>
    <dbReference type="NCBI Taxonomy" id="2100421"/>
    <lineage>
        <taxon>Viruses</taxon>
        <taxon>Duplodnaviria</taxon>
        <taxon>Heunggongvirae</taxon>
        <taxon>Uroviricota</taxon>
        <taxon>Caudoviricetes</taxon>
        <taxon>Peduoviridae</taxon>
        <taxon>Maltschvirus</taxon>
        <taxon>Maltschvirus maltsch</taxon>
    </lineage>
</organism>
<gene>
    <name evidence="2" type="ORF">UFOVP778_37</name>
</gene>
<feature type="domain" description="Phage capsid-like C-terminal" evidence="1">
    <location>
        <begin position="156"/>
        <end position="381"/>
    </location>
</feature>
<dbReference type="EMBL" id="LR796733">
    <property type="protein sequence ID" value="CAB4162245.1"/>
    <property type="molecule type" value="Genomic_DNA"/>
</dbReference>
<dbReference type="SUPFAM" id="SSF56563">
    <property type="entry name" value="Major capsid protein gp5"/>
    <property type="match status" value="1"/>
</dbReference>
<dbReference type="Pfam" id="PF05065">
    <property type="entry name" value="Phage_capsid"/>
    <property type="match status" value="1"/>
</dbReference>
<dbReference type="InterPro" id="IPR054612">
    <property type="entry name" value="Phage_capsid-like_C"/>
</dbReference>
<sequence length="398" mass="43247">MEKKELMAELEGLKSTLENSINEKAKNEIADQLKSFQADVNAKLADITTNDSADAVKAMAAEVAKVKADLAATVSGLQILESRTKSSPKSKATKVSFDEAFTEALEKNFDAIQNVKQGQPFKMEVKANMTLGVSLAPDGNLSGVASYSSRQALLPSQRVNMRELISTAFSPTGLYVQYRETSAVQPLGVQTEGLSKTQVQYDFTEVKVVENYIAGFARFSKQMAKQLPYMQTTLPRLLTRDFYKTENAQFYASVSGAATGSTTTTGTNPVEIIMDLIANQQTANFNASYCVVSPKTLALINKTLLTNGYYPGAAGVSSVASGAVVIAGTPVVAASWAVDNTYLIFDMDYIERVETEAVNITFAMEDADNFTKNLITARIECQEEVNLMLPVSAIYYED</sequence>
<reference evidence="2" key="1">
    <citation type="submission" date="2020-04" db="EMBL/GenBank/DDBJ databases">
        <authorList>
            <person name="Chiriac C."/>
            <person name="Salcher M."/>
            <person name="Ghai R."/>
            <person name="Kavagutti S V."/>
        </authorList>
    </citation>
    <scope>NUCLEOTIDE SEQUENCE</scope>
</reference>
<protein>
    <submittedName>
        <fullName evidence="2">Phage capsid</fullName>
    </submittedName>
</protein>
<name>A0A6J5NZB9_9CAUD</name>
<evidence type="ECO:0000313" key="2">
    <source>
        <dbReference type="EMBL" id="CAB4162245.1"/>
    </source>
</evidence>
<dbReference type="Gene3D" id="3.30.2400.10">
    <property type="entry name" value="Major capsid protein gp5"/>
    <property type="match status" value="1"/>
</dbReference>
<accession>A0A6J5NZB9</accession>